<dbReference type="PANTHER" id="PTHR28026">
    <property type="entry name" value="DUF962 DOMAIN PROTEIN (AFU_ORTHOLOGUE AFUA_8G05310)"/>
    <property type="match status" value="1"/>
</dbReference>
<feature type="transmembrane region" description="Helical" evidence="2">
    <location>
        <begin position="63"/>
        <end position="85"/>
    </location>
</feature>
<sequence length="187" mass="20395">MNAFFKRQLTDYVEYHRDPWNCAMHVFGIVSLFLAAVLPLSLWRIPALGAYTTMAPIMVLPVLIYWLLLDVALGTAILGAAVVLLSAAAMIVSHASPVTVGSITAALIVIGVSFQVVGHRVFERRLPALVDNPTHLLLGPMFVMAKLFIALGFRRDLAAIIDRIPQQSASGSSPYVEEHQVEPLPHS</sequence>
<accession>A0A1J5PXP1</accession>
<dbReference type="InterPro" id="IPR009305">
    <property type="entry name" value="Mpo1-like"/>
</dbReference>
<feature type="transmembrane region" description="Helical" evidence="2">
    <location>
        <begin position="97"/>
        <end position="116"/>
    </location>
</feature>
<dbReference type="Pfam" id="PF06127">
    <property type="entry name" value="Mpo1-like"/>
    <property type="match status" value="1"/>
</dbReference>
<proteinExistence type="predicted"/>
<dbReference type="GO" id="GO:0016020">
    <property type="term" value="C:membrane"/>
    <property type="evidence" value="ECO:0007669"/>
    <property type="project" value="GOC"/>
</dbReference>
<feature type="transmembrane region" description="Helical" evidence="2">
    <location>
        <begin position="136"/>
        <end position="153"/>
    </location>
</feature>
<keyword evidence="2" id="KW-0812">Transmembrane</keyword>
<evidence type="ECO:0008006" key="4">
    <source>
        <dbReference type="Google" id="ProtNLM"/>
    </source>
</evidence>
<dbReference type="GO" id="GO:0046521">
    <property type="term" value="P:sphingoid catabolic process"/>
    <property type="evidence" value="ECO:0007669"/>
    <property type="project" value="TreeGrafter"/>
</dbReference>
<protein>
    <recommendedName>
        <fullName evidence="4">Membrane protein containing DUF962</fullName>
    </recommendedName>
</protein>
<evidence type="ECO:0000256" key="2">
    <source>
        <dbReference type="SAM" id="Phobius"/>
    </source>
</evidence>
<evidence type="ECO:0000256" key="1">
    <source>
        <dbReference type="SAM" id="MobiDB-lite"/>
    </source>
</evidence>
<keyword evidence="2" id="KW-0472">Membrane</keyword>
<feature type="region of interest" description="Disordered" evidence="1">
    <location>
        <begin position="168"/>
        <end position="187"/>
    </location>
</feature>
<dbReference type="AlphaFoldDB" id="A0A1J5PXP1"/>
<gene>
    <name evidence="3" type="ORF">GALL_457980</name>
</gene>
<dbReference type="PANTHER" id="PTHR28026:SF9">
    <property type="entry name" value="2-HYDROXY-PALMITIC ACID DIOXYGENASE MPO1"/>
    <property type="match status" value="1"/>
</dbReference>
<organism evidence="3">
    <name type="scientific">mine drainage metagenome</name>
    <dbReference type="NCBI Taxonomy" id="410659"/>
    <lineage>
        <taxon>unclassified sequences</taxon>
        <taxon>metagenomes</taxon>
        <taxon>ecological metagenomes</taxon>
    </lineage>
</organism>
<reference evidence="3" key="1">
    <citation type="submission" date="2016-10" db="EMBL/GenBank/DDBJ databases">
        <title>Sequence of Gallionella enrichment culture.</title>
        <authorList>
            <person name="Poehlein A."/>
            <person name="Muehling M."/>
            <person name="Daniel R."/>
        </authorList>
    </citation>
    <scope>NUCLEOTIDE SEQUENCE</scope>
</reference>
<keyword evidence="2" id="KW-1133">Transmembrane helix</keyword>
<evidence type="ECO:0000313" key="3">
    <source>
        <dbReference type="EMBL" id="OIQ72575.1"/>
    </source>
</evidence>
<name>A0A1J5PXP1_9ZZZZ</name>
<comment type="caution">
    <text evidence="3">The sequence shown here is derived from an EMBL/GenBank/DDBJ whole genome shotgun (WGS) entry which is preliminary data.</text>
</comment>
<feature type="transmembrane region" description="Helical" evidence="2">
    <location>
        <begin position="20"/>
        <end position="43"/>
    </location>
</feature>
<dbReference type="EMBL" id="MLJW01003212">
    <property type="protein sequence ID" value="OIQ72575.1"/>
    <property type="molecule type" value="Genomic_DNA"/>
</dbReference>